<evidence type="ECO:0000313" key="5">
    <source>
        <dbReference type="Proteomes" id="UP000003764"/>
    </source>
</evidence>
<protein>
    <submittedName>
        <fullName evidence="4">Chorismate mutase</fullName>
        <ecNumber evidence="4">5.4.99.5</ecNumber>
    </submittedName>
</protein>
<dbReference type="Proteomes" id="UP000003764">
    <property type="component" value="Unassembled WGS sequence"/>
</dbReference>
<dbReference type="EC" id="5.4.99.5" evidence="4"/>
<dbReference type="PANTHER" id="PTHR38041">
    <property type="entry name" value="CHORISMATE MUTASE"/>
    <property type="match status" value="1"/>
</dbReference>
<dbReference type="SUPFAM" id="SSF48600">
    <property type="entry name" value="Chorismate mutase II"/>
    <property type="match status" value="1"/>
</dbReference>
<name>A0ABN0A8C5_AERVM</name>
<gene>
    <name evidence="4" type="primary">pheA2</name>
    <name evidence="4" type="ORF">HMPREF0061_1091</name>
</gene>
<organism evidence="4 5">
    <name type="scientific">Aerococcus viridans (strain ATCC 11563 / DSM 20340 / CCUG 4311 / JCM 20461 / NBRC 12219 / NCTC 8251 / M1)</name>
    <dbReference type="NCBI Taxonomy" id="655812"/>
    <lineage>
        <taxon>Bacteria</taxon>
        <taxon>Bacillati</taxon>
        <taxon>Bacillota</taxon>
        <taxon>Bacilli</taxon>
        <taxon>Lactobacillales</taxon>
        <taxon>Aerococcaceae</taxon>
        <taxon>Aerococcus</taxon>
    </lineage>
</organism>
<dbReference type="Pfam" id="PF01817">
    <property type="entry name" value="CM_2"/>
    <property type="match status" value="1"/>
</dbReference>
<dbReference type="Gene3D" id="1.20.59.10">
    <property type="entry name" value="Chorismate mutase"/>
    <property type="match status" value="1"/>
</dbReference>
<dbReference type="InterPro" id="IPR002701">
    <property type="entry name" value="CM_II_prokaryot"/>
</dbReference>
<dbReference type="NCBIfam" id="TIGR01805">
    <property type="entry name" value="CM_mono_grmpos"/>
    <property type="match status" value="1"/>
</dbReference>
<evidence type="ECO:0000313" key="4">
    <source>
        <dbReference type="EMBL" id="EFG49498.1"/>
    </source>
</evidence>
<dbReference type="InterPro" id="IPR051331">
    <property type="entry name" value="Chorismate_mutase-related"/>
</dbReference>
<dbReference type="PANTHER" id="PTHR38041:SF1">
    <property type="entry name" value="CHORISMATE MUTASE"/>
    <property type="match status" value="1"/>
</dbReference>
<reference evidence="4 5" key="1">
    <citation type="submission" date="2010-04" db="EMBL/GenBank/DDBJ databases">
        <authorList>
            <person name="Muzny D."/>
            <person name="Qin X."/>
            <person name="Deng J."/>
            <person name="Jiang H."/>
            <person name="Liu Y."/>
            <person name="Qu J."/>
            <person name="Song X.-Z."/>
            <person name="Zhang L."/>
            <person name="Thornton R."/>
            <person name="Coyle M."/>
            <person name="Francisco L."/>
            <person name="Jackson L."/>
            <person name="Javaid M."/>
            <person name="Korchina V."/>
            <person name="Kovar C."/>
            <person name="Mata R."/>
            <person name="Mathew T."/>
            <person name="Ngo R."/>
            <person name="Nguyen L."/>
            <person name="Nguyen N."/>
            <person name="Okwuonu G."/>
            <person name="Ongeri F."/>
            <person name="Pham C."/>
            <person name="Simmons D."/>
            <person name="Wilczek-Boney K."/>
            <person name="Hale W."/>
            <person name="Jakkamsetti A."/>
            <person name="Pham P."/>
            <person name="Ruth R."/>
            <person name="San Lucas F."/>
            <person name="Warren J."/>
            <person name="Zhang J."/>
            <person name="Zhao Z."/>
            <person name="Zhou C."/>
            <person name="Zhu D."/>
            <person name="Lee S."/>
            <person name="Bess C."/>
            <person name="Blankenburg K."/>
            <person name="Forbes L."/>
            <person name="Fu Q."/>
            <person name="Gubbala S."/>
            <person name="Hirani K."/>
            <person name="Jayaseelan J.C."/>
            <person name="Lara F."/>
            <person name="Munidasa M."/>
            <person name="Palculict T."/>
            <person name="Patil S."/>
            <person name="Pu L.-L."/>
            <person name="Saada N."/>
            <person name="Tang L."/>
            <person name="Weissenberger G."/>
            <person name="Zhu Y."/>
            <person name="Hemphill L."/>
            <person name="Shang Y."/>
            <person name="Youmans B."/>
            <person name="Ayvaz T."/>
            <person name="Ross M."/>
            <person name="Santibanez J."/>
            <person name="Aqrawi P."/>
            <person name="Gross S."/>
            <person name="Joshi V."/>
            <person name="Fowler G."/>
            <person name="Nazareth L."/>
            <person name="Reid J."/>
            <person name="Worley K."/>
            <person name="Petrosino J."/>
            <person name="Highlander S."/>
            <person name="Gibbs R."/>
            <person name="Gibbs R."/>
        </authorList>
    </citation>
    <scope>NUCLEOTIDE SEQUENCE [LARGE SCALE GENOMIC DNA]</scope>
    <source>
        <strain evidence="4 5">ATCC 11563</strain>
    </source>
</reference>
<evidence type="ECO:0000256" key="1">
    <source>
        <dbReference type="ARBA" id="ARBA00023235"/>
    </source>
</evidence>
<dbReference type="InterPro" id="IPR036979">
    <property type="entry name" value="CM_dom_sf"/>
</dbReference>
<dbReference type="InterPro" id="IPR036263">
    <property type="entry name" value="Chorismate_II_sf"/>
</dbReference>
<dbReference type="PROSITE" id="PS51168">
    <property type="entry name" value="CHORISMATE_MUT_2"/>
    <property type="match status" value="1"/>
</dbReference>
<sequence>MSVSQYNILNLQKITKLNDPLKEKDMLENERIEIDRLDREIVKLFEERTKLVEKVAEVKLANNKDILDAGREALVIERVQGYLENPELKEELADLYTEIMRISRGHQQTWMAKQAEK</sequence>
<evidence type="ECO:0000259" key="3">
    <source>
        <dbReference type="PROSITE" id="PS51168"/>
    </source>
</evidence>
<comment type="caution">
    <text evidence="4">The sequence shown here is derived from an EMBL/GenBank/DDBJ whole genome shotgun (WGS) entry which is preliminary data.</text>
</comment>
<dbReference type="SMART" id="SM00830">
    <property type="entry name" value="CM_2"/>
    <property type="match status" value="1"/>
</dbReference>
<keyword evidence="2" id="KW-0175">Coiled coil</keyword>
<keyword evidence="5" id="KW-1185">Reference proteome</keyword>
<dbReference type="GO" id="GO:0004106">
    <property type="term" value="F:chorismate mutase activity"/>
    <property type="evidence" value="ECO:0007669"/>
    <property type="project" value="UniProtKB-EC"/>
</dbReference>
<dbReference type="InterPro" id="IPR011279">
    <property type="entry name" value="Chorismate_mutase_GmP"/>
</dbReference>
<accession>A0ABN0A8C5</accession>
<feature type="domain" description="Chorismate mutase" evidence="3">
    <location>
        <begin position="21"/>
        <end position="111"/>
    </location>
</feature>
<keyword evidence="1 4" id="KW-0413">Isomerase</keyword>
<feature type="coiled-coil region" evidence="2">
    <location>
        <begin position="27"/>
        <end position="54"/>
    </location>
</feature>
<dbReference type="EMBL" id="ADNT01000078">
    <property type="protein sequence ID" value="EFG49498.1"/>
    <property type="molecule type" value="Genomic_DNA"/>
</dbReference>
<proteinExistence type="predicted"/>
<evidence type="ECO:0000256" key="2">
    <source>
        <dbReference type="SAM" id="Coils"/>
    </source>
</evidence>